<protein>
    <submittedName>
        <fullName evidence="1">Uncharacterized protein</fullName>
    </submittedName>
</protein>
<dbReference type="AlphaFoldDB" id="A0A1M7ULH8"/>
<evidence type="ECO:0000313" key="1">
    <source>
        <dbReference type="EMBL" id="SHN83891.1"/>
    </source>
</evidence>
<dbReference type="EMBL" id="FRDM01000022">
    <property type="protein sequence ID" value="SHN83891.1"/>
    <property type="molecule type" value="Genomic_DNA"/>
</dbReference>
<gene>
    <name evidence="1" type="ORF">SAMN05660350_03501</name>
</gene>
<accession>A0A1M7ULH8</accession>
<reference evidence="1 2" key="1">
    <citation type="submission" date="2016-12" db="EMBL/GenBank/DDBJ databases">
        <authorList>
            <person name="Song W.-J."/>
            <person name="Kurnit D.M."/>
        </authorList>
    </citation>
    <scope>NUCLEOTIDE SEQUENCE [LARGE SCALE GENOMIC DNA]</scope>
    <source>
        <strain evidence="1 2">DSM 43162</strain>
    </source>
</reference>
<name>A0A1M7ULH8_9ACTN</name>
<evidence type="ECO:0000313" key="2">
    <source>
        <dbReference type="Proteomes" id="UP000184428"/>
    </source>
</evidence>
<organism evidence="1 2">
    <name type="scientific">Geodermatophilus obscurus</name>
    <dbReference type="NCBI Taxonomy" id="1861"/>
    <lineage>
        <taxon>Bacteria</taxon>
        <taxon>Bacillati</taxon>
        <taxon>Actinomycetota</taxon>
        <taxon>Actinomycetes</taxon>
        <taxon>Geodermatophilales</taxon>
        <taxon>Geodermatophilaceae</taxon>
        <taxon>Geodermatophilus</taxon>
    </lineage>
</organism>
<proteinExistence type="predicted"/>
<sequence>MPYEVRLCGRLPQSAVGSMRSRSVDPGVRGERRTTVLTGTVAHQAALRALLELIRGTGAGLLPLPVRVADVRA</sequence>
<dbReference type="Proteomes" id="UP000184428">
    <property type="component" value="Unassembled WGS sequence"/>
</dbReference>